<keyword evidence="2" id="KW-1185">Reference proteome</keyword>
<evidence type="ECO:0000313" key="1">
    <source>
        <dbReference type="EMBL" id="EPB76367.1"/>
    </source>
</evidence>
<sequence>MKYLYTYVYNGHDSGRIRIQQGVVGQEQAIRGQEVQAVTVERNTKFTAWLQLNSLTEDAGQMCYNQIPEYYTWINEEKSDKHEKRRSRVVGRMFYVNPKELSMRLLLLNQNRATSFDDPKTINTYVEAAKAAGPMSDDSFRERSWMKLPSVCFCEQENPRHLWERFKKDVCEEFRSQRIQFQDSNSLVFHDIAVKTTLNGITLKDVLNINYETLSSAPNEVDNLAHKRKGELSYMKLNEDQGIVIDAFYQPTNGPGGTGKTFVYNNIYDLLTGKKKKSFA</sequence>
<accession>A0A0D6M955</accession>
<protein>
    <recommendedName>
        <fullName evidence="3">ATP-dependent DNA helicase</fullName>
    </recommendedName>
</protein>
<name>A0A0D6M955_9BILA</name>
<proteinExistence type="predicted"/>
<evidence type="ECO:0000313" key="2">
    <source>
        <dbReference type="Proteomes" id="UP000054495"/>
    </source>
</evidence>
<evidence type="ECO:0008006" key="3">
    <source>
        <dbReference type="Google" id="ProtNLM"/>
    </source>
</evidence>
<reference evidence="1 2" key="1">
    <citation type="submission" date="2013-05" db="EMBL/GenBank/DDBJ databases">
        <title>Draft genome of the parasitic nematode Anyclostoma ceylanicum.</title>
        <authorList>
            <person name="Mitreva M."/>
        </authorList>
    </citation>
    <scope>NUCLEOTIDE SEQUENCE [LARGE SCALE GENOMIC DNA]</scope>
</reference>
<dbReference type="EMBL" id="KE124866">
    <property type="protein sequence ID" value="EPB76367.1"/>
    <property type="molecule type" value="Genomic_DNA"/>
</dbReference>
<dbReference type="Proteomes" id="UP000054495">
    <property type="component" value="Unassembled WGS sequence"/>
</dbReference>
<organism evidence="1 2">
    <name type="scientific">Ancylostoma ceylanicum</name>
    <dbReference type="NCBI Taxonomy" id="53326"/>
    <lineage>
        <taxon>Eukaryota</taxon>
        <taxon>Metazoa</taxon>
        <taxon>Ecdysozoa</taxon>
        <taxon>Nematoda</taxon>
        <taxon>Chromadorea</taxon>
        <taxon>Rhabditida</taxon>
        <taxon>Rhabditina</taxon>
        <taxon>Rhabditomorpha</taxon>
        <taxon>Strongyloidea</taxon>
        <taxon>Ancylostomatidae</taxon>
        <taxon>Ancylostomatinae</taxon>
        <taxon>Ancylostoma</taxon>
    </lineage>
</organism>
<gene>
    <name evidence="1" type="ORF">ANCCEY_04528</name>
</gene>
<dbReference type="AlphaFoldDB" id="A0A0D6M955"/>